<keyword evidence="2" id="KW-1185">Reference proteome</keyword>
<reference evidence="1" key="2">
    <citation type="submission" date="2022-03" db="EMBL/GenBank/DDBJ databases">
        <title>Draft title - Genomic analysis of global carrot germplasm unveils the trajectory of domestication and the origin of high carotenoid orange carrot.</title>
        <authorList>
            <person name="Iorizzo M."/>
            <person name="Ellison S."/>
            <person name="Senalik D."/>
            <person name="Macko-Podgorni A."/>
            <person name="Grzebelus D."/>
            <person name="Bostan H."/>
            <person name="Rolling W."/>
            <person name="Curaba J."/>
            <person name="Simon P."/>
        </authorList>
    </citation>
    <scope>NUCLEOTIDE SEQUENCE</scope>
    <source>
        <tissue evidence="1">Leaf</tissue>
    </source>
</reference>
<protein>
    <submittedName>
        <fullName evidence="1">Uncharacterized protein</fullName>
    </submittedName>
</protein>
<accession>A0AAF0W1D1</accession>
<organism evidence="1 2">
    <name type="scientific">Daucus carota subsp. sativus</name>
    <name type="common">Carrot</name>
    <dbReference type="NCBI Taxonomy" id="79200"/>
    <lineage>
        <taxon>Eukaryota</taxon>
        <taxon>Viridiplantae</taxon>
        <taxon>Streptophyta</taxon>
        <taxon>Embryophyta</taxon>
        <taxon>Tracheophyta</taxon>
        <taxon>Spermatophyta</taxon>
        <taxon>Magnoliopsida</taxon>
        <taxon>eudicotyledons</taxon>
        <taxon>Gunneridae</taxon>
        <taxon>Pentapetalae</taxon>
        <taxon>asterids</taxon>
        <taxon>campanulids</taxon>
        <taxon>Apiales</taxon>
        <taxon>Apiaceae</taxon>
        <taxon>Apioideae</taxon>
        <taxon>Scandiceae</taxon>
        <taxon>Daucinae</taxon>
        <taxon>Daucus</taxon>
        <taxon>Daucus sect. Daucus</taxon>
    </lineage>
</organism>
<sequence>MLPSSRAICVESNQCLRPKFFNRIQGWHINFSNLHERIGNEAQVLSNFKITISGNFRPCSLAASSLHSLSLYKSDGKLLHR</sequence>
<dbReference type="Proteomes" id="UP000077755">
    <property type="component" value="Chromosome 1"/>
</dbReference>
<gene>
    <name evidence="1" type="ORF">DCAR_0100648</name>
</gene>
<reference evidence="1" key="1">
    <citation type="journal article" date="2016" name="Nat. Genet.">
        <title>A high-quality carrot genome assembly provides new insights into carotenoid accumulation and asterid genome evolution.</title>
        <authorList>
            <person name="Iorizzo M."/>
            <person name="Ellison S."/>
            <person name="Senalik D."/>
            <person name="Zeng P."/>
            <person name="Satapoomin P."/>
            <person name="Huang J."/>
            <person name="Bowman M."/>
            <person name="Iovene M."/>
            <person name="Sanseverino W."/>
            <person name="Cavagnaro P."/>
            <person name="Yildiz M."/>
            <person name="Macko-Podgorni A."/>
            <person name="Moranska E."/>
            <person name="Grzebelus E."/>
            <person name="Grzebelus D."/>
            <person name="Ashrafi H."/>
            <person name="Zheng Z."/>
            <person name="Cheng S."/>
            <person name="Spooner D."/>
            <person name="Van Deynze A."/>
            <person name="Simon P."/>
        </authorList>
    </citation>
    <scope>NUCLEOTIDE SEQUENCE</scope>
    <source>
        <tissue evidence="1">Leaf</tissue>
    </source>
</reference>
<dbReference type="EMBL" id="CP093343">
    <property type="protein sequence ID" value="WOG81499.1"/>
    <property type="molecule type" value="Genomic_DNA"/>
</dbReference>
<dbReference type="AlphaFoldDB" id="A0AAF0W1D1"/>
<proteinExistence type="predicted"/>
<evidence type="ECO:0000313" key="1">
    <source>
        <dbReference type="EMBL" id="WOG81499.1"/>
    </source>
</evidence>
<name>A0AAF0W1D1_DAUCS</name>
<evidence type="ECO:0000313" key="2">
    <source>
        <dbReference type="Proteomes" id="UP000077755"/>
    </source>
</evidence>